<evidence type="ECO:0000259" key="2">
    <source>
        <dbReference type="PROSITE" id="PS50927"/>
    </source>
</evidence>
<dbReference type="SUPFAM" id="SSF51110">
    <property type="entry name" value="alpha-D-mannose-specific plant lectins"/>
    <property type="match status" value="1"/>
</dbReference>
<dbReference type="CDD" id="cd00028">
    <property type="entry name" value="B_lectin"/>
    <property type="match status" value="1"/>
</dbReference>
<name>A0ABD3IA55_9MARC</name>
<reference evidence="3 4" key="1">
    <citation type="submission" date="2024-09" db="EMBL/GenBank/DDBJ databases">
        <title>Chromosome-scale assembly of Riccia sorocarpa.</title>
        <authorList>
            <person name="Paukszto L."/>
        </authorList>
    </citation>
    <scope>NUCLEOTIDE SEQUENCE [LARGE SCALE GENOMIC DNA]</scope>
    <source>
        <strain evidence="3">LP-2024</strain>
        <tissue evidence="3">Aerial parts of the thallus</tissue>
    </source>
</reference>
<organism evidence="3 4">
    <name type="scientific">Riccia sorocarpa</name>
    <dbReference type="NCBI Taxonomy" id="122646"/>
    <lineage>
        <taxon>Eukaryota</taxon>
        <taxon>Viridiplantae</taxon>
        <taxon>Streptophyta</taxon>
        <taxon>Embryophyta</taxon>
        <taxon>Marchantiophyta</taxon>
        <taxon>Marchantiopsida</taxon>
        <taxon>Marchantiidae</taxon>
        <taxon>Marchantiales</taxon>
        <taxon>Ricciaceae</taxon>
        <taxon>Riccia</taxon>
    </lineage>
</organism>
<accession>A0ABD3IA55</accession>
<dbReference type="InterPro" id="IPR001480">
    <property type="entry name" value="Bulb-type_lectin_dom"/>
</dbReference>
<feature type="domain" description="Bulb-type lectin" evidence="2">
    <location>
        <begin position="43"/>
        <end position="153"/>
    </location>
</feature>
<dbReference type="AlphaFoldDB" id="A0ABD3IA55"/>
<proteinExistence type="predicted"/>
<sequence length="194" mass="22045">MISLPCGSLHRGLMAHLVLNVYFVVSLAWLFMVTKIITVEGFDSVLLEGFYMGPNQEICEFPYTFKMQRDCNLVLYRNNVKPIWATNTMHQGNNCFFVLQDDGNAVLWADSGEILWQTNTANMNNGPHFIKVQCDGNVVMYNIYGYPLWATDTNVAQLSLNNMQLAYNSTHSNELEQTVLLPPKIAQITKARVQ</sequence>
<protein>
    <recommendedName>
        <fullName evidence="2">Bulb-type lectin domain-containing protein</fullName>
    </recommendedName>
</protein>
<dbReference type="EMBL" id="JBJQOH010000001">
    <property type="protein sequence ID" value="KAL3700548.1"/>
    <property type="molecule type" value="Genomic_DNA"/>
</dbReference>
<gene>
    <name evidence="3" type="ORF">R1sor_018570</name>
</gene>
<dbReference type="InterPro" id="IPR036426">
    <property type="entry name" value="Bulb-type_lectin_dom_sf"/>
</dbReference>
<feature type="transmembrane region" description="Helical" evidence="1">
    <location>
        <begin position="12"/>
        <end position="32"/>
    </location>
</feature>
<comment type="caution">
    <text evidence="3">The sequence shown here is derived from an EMBL/GenBank/DDBJ whole genome shotgun (WGS) entry which is preliminary data.</text>
</comment>
<dbReference type="SMART" id="SM00108">
    <property type="entry name" value="B_lectin"/>
    <property type="match status" value="1"/>
</dbReference>
<evidence type="ECO:0000313" key="3">
    <source>
        <dbReference type="EMBL" id="KAL3700548.1"/>
    </source>
</evidence>
<dbReference type="PROSITE" id="PS50927">
    <property type="entry name" value="BULB_LECTIN"/>
    <property type="match status" value="1"/>
</dbReference>
<evidence type="ECO:0000256" key="1">
    <source>
        <dbReference type="SAM" id="Phobius"/>
    </source>
</evidence>
<keyword evidence="4" id="KW-1185">Reference proteome</keyword>
<dbReference type="Gene3D" id="2.90.10.10">
    <property type="entry name" value="Bulb-type lectin domain"/>
    <property type="match status" value="2"/>
</dbReference>
<dbReference type="Proteomes" id="UP001633002">
    <property type="component" value="Unassembled WGS sequence"/>
</dbReference>
<keyword evidence="1" id="KW-0812">Transmembrane</keyword>
<keyword evidence="1" id="KW-0472">Membrane</keyword>
<evidence type="ECO:0000313" key="4">
    <source>
        <dbReference type="Proteomes" id="UP001633002"/>
    </source>
</evidence>
<keyword evidence="1" id="KW-1133">Transmembrane helix</keyword>